<dbReference type="Pfam" id="PF04015">
    <property type="entry name" value="DUF362"/>
    <property type="match status" value="1"/>
</dbReference>
<gene>
    <name evidence="2" type="ORF">S01H4_51300</name>
</gene>
<accession>X1CQ87</accession>
<dbReference type="AlphaFoldDB" id="X1CQ87"/>
<dbReference type="EMBL" id="BART01029196">
    <property type="protein sequence ID" value="GAG98303.1"/>
    <property type="molecule type" value="Genomic_DNA"/>
</dbReference>
<evidence type="ECO:0000313" key="2">
    <source>
        <dbReference type="EMBL" id="GAG98303.1"/>
    </source>
</evidence>
<name>X1CQ87_9ZZZZ</name>
<dbReference type="InterPro" id="IPR007160">
    <property type="entry name" value="DUF362"/>
</dbReference>
<sequence length="240" mass="26491">FVKPGKSVVIKPNMGWDRNPDQAANTHPLIVKSLAAFALEAGASKVMVFDRSCNEERRCHHNSGIRPELEKIKDKRLKCVYIDDRKFIPVIIKRGQSLREWAFYKDALEADCYINVPIAKHHSLAKLTLGLKNIMGVIGGKRGEIHKNMGQNLADLNTVIKPALTIIDATRILLRNGPSGGNLKDVKKMDLLIASSDTVAADAYATTLFNLKPEEIGSTVAAYRSGLGEMNLSKMDIIKV</sequence>
<feature type="domain" description="DUF362" evidence="1">
    <location>
        <begin position="8"/>
        <end position="206"/>
    </location>
</feature>
<feature type="non-terminal residue" evidence="2">
    <location>
        <position position="1"/>
    </location>
</feature>
<reference evidence="2" key="1">
    <citation type="journal article" date="2014" name="Front. Microbiol.">
        <title>High frequency of phylogenetically diverse reductive dehalogenase-homologous genes in deep subseafloor sedimentary metagenomes.</title>
        <authorList>
            <person name="Kawai M."/>
            <person name="Futagami T."/>
            <person name="Toyoda A."/>
            <person name="Takaki Y."/>
            <person name="Nishi S."/>
            <person name="Hori S."/>
            <person name="Arai W."/>
            <person name="Tsubouchi T."/>
            <person name="Morono Y."/>
            <person name="Uchiyama I."/>
            <person name="Ito T."/>
            <person name="Fujiyama A."/>
            <person name="Inagaki F."/>
            <person name="Takami H."/>
        </authorList>
    </citation>
    <scope>NUCLEOTIDE SEQUENCE</scope>
    <source>
        <strain evidence="2">Expedition CK06-06</strain>
    </source>
</reference>
<protein>
    <recommendedName>
        <fullName evidence="1">DUF362 domain-containing protein</fullName>
    </recommendedName>
</protein>
<proteinExistence type="predicted"/>
<organism evidence="2">
    <name type="scientific">marine sediment metagenome</name>
    <dbReference type="NCBI Taxonomy" id="412755"/>
    <lineage>
        <taxon>unclassified sequences</taxon>
        <taxon>metagenomes</taxon>
        <taxon>ecological metagenomes</taxon>
    </lineage>
</organism>
<evidence type="ECO:0000259" key="1">
    <source>
        <dbReference type="Pfam" id="PF04015"/>
    </source>
</evidence>
<comment type="caution">
    <text evidence="2">The sequence shown here is derived from an EMBL/GenBank/DDBJ whole genome shotgun (WGS) entry which is preliminary data.</text>
</comment>